<evidence type="ECO:0000256" key="6">
    <source>
        <dbReference type="ARBA" id="ARBA00023242"/>
    </source>
</evidence>
<evidence type="ECO:0000259" key="8">
    <source>
        <dbReference type="Pfam" id="PF25316"/>
    </source>
</evidence>
<evidence type="ECO:0000256" key="2">
    <source>
        <dbReference type="ARBA" id="ARBA00010937"/>
    </source>
</evidence>
<dbReference type="Proteomes" id="UP001150062">
    <property type="component" value="Unassembled WGS sequence"/>
</dbReference>
<dbReference type="EMBL" id="JAOAOG010000242">
    <property type="protein sequence ID" value="KAJ6236660.1"/>
    <property type="molecule type" value="Genomic_DNA"/>
</dbReference>
<dbReference type="InterPro" id="IPR042097">
    <property type="entry name" value="Aminopeptidase_N-like_N_sf"/>
</dbReference>
<dbReference type="InterPro" id="IPR057991">
    <property type="entry name" value="TPR_TAF2_C"/>
</dbReference>
<comment type="subcellular location">
    <subcellularLocation>
        <location evidence="1">Nucleus</location>
    </subcellularLocation>
</comment>
<organism evidence="10 11">
    <name type="scientific">Anaeramoeba flamelloides</name>
    <dbReference type="NCBI Taxonomy" id="1746091"/>
    <lineage>
        <taxon>Eukaryota</taxon>
        <taxon>Metamonada</taxon>
        <taxon>Anaeramoebidae</taxon>
        <taxon>Anaeramoeba</taxon>
    </lineage>
</organism>
<accession>A0ABQ8XWW2</accession>
<name>A0ABQ8XWW2_9EUKA</name>
<dbReference type="InterPro" id="IPR037813">
    <property type="entry name" value="TAF2"/>
</dbReference>
<dbReference type="PANTHER" id="PTHR15137:SF9">
    <property type="entry name" value="TRANSCRIPTION INITIATION FACTOR TFIID SUBUNIT 2"/>
    <property type="match status" value="1"/>
</dbReference>
<reference evidence="10" key="1">
    <citation type="submission" date="2022-08" db="EMBL/GenBank/DDBJ databases">
        <title>Novel sulfate-reducing endosymbionts in the free-living metamonad Anaeramoeba.</title>
        <authorList>
            <person name="Jerlstrom-Hultqvist J."/>
            <person name="Cepicka I."/>
            <person name="Gallot-Lavallee L."/>
            <person name="Salas-Leiva D."/>
            <person name="Curtis B.A."/>
            <person name="Zahonova K."/>
            <person name="Pipaliya S."/>
            <person name="Dacks J."/>
            <person name="Roger A.J."/>
        </authorList>
    </citation>
    <scope>NUCLEOTIDE SEQUENCE</scope>
    <source>
        <strain evidence="10">Schooner1</strain>
    </source>
</reference>
<feature type="domain" description="Transcription initiation factor TFIID subunit 2 TPR repeats" evidence="9">
    <location>
        <begin position="687"/>
        <end position="1034"/>
    </location>
</feature>
<dbReference type="SUPFAM" id="SSF63737">
    <property type="entry name" value="Leukotriene A4 hydrolase N-terminal domain"/>
    <property type="match status" value="1"/>
</dbReference>
<feature type="domain" description="Transcription initiation factor TFIID subunit 2 Ig-like" evidence="8">
    <location>
        <begin position="571"/>
        <end position="681"/>
    </location>
</feature>
<evidence type="ECO:0000256" key="7">
    <source>
        <dbReference type="SAM" id="MobiDB-lite"/>
    </source>
</evidence>
<dbReference type="Pfam" id="PF25316">
    <property type="entry name" value="TAF2_3rd"/>
    <property type="match status" value="1"/>
</dbReference>
<evidence type="ECO:0000259" key="9">
    <source>
        <dbReference type="Pfam" id="PF25577"/>
    </source>
</evidence>
<gene>
    <name evidence="10" type="ORF">M0813_27404</name>
</gene>
<keyword evidence="4" id="KW-0805">Transcription regulation</keyword>
<sequence length="1243" mass="147752">MDVYHQKLTLSIDFENECIGGVSELFLKIDDKKKIPKSIHLHVQQYTIKDVFLNKKEVKYQVKNNFNKPIVPESTGCSFSLVEFQSTYSRKMQKIERGQLKIFLNQRKDLSKSDNFHISIHYVLKKPKVAIHFVKKPTRYVYTDPRNYQPYYWFPCFHSLRFHHTFELYFDVPEKYYVISNGQLSENFKKNKRSIFHYNLNEPITPSNIGFVCGTFSDVQIVIKHNLNLDDEENQNMNLEEVEEEEEEDDDDDEEEDDDDDEEEEEDDDEEDDVDEEDDEDEEDEDEEDDDEDDEDDDEYDNGDEDVEGRFPEDNNELLCTAFSLIYEKKNTNEKGKNSSNINNLIHKMRTTLQTLPASVKYCEKFLGFRFPYEFFNLVFLPNLPENVILSFASFTILSEKILYTDSSIDDIHFKQLNIILALTTQFFGQFLHIKNPCDHWIILGIAGHLSYLTLRCLFGNSEFLYQKIKNNEFLIKDKNFAEILYNYHPLTRGPINTKHYRIKSILVIQMLESIVGQEMYRNILNRLLFDATKKDSKKIVETMQIISIWRKATGMNFEDFRHQWLYTSLIPKLVCSAQFVKKKNEQVIELKVEQYQKQPFQGLLKVRVHEYNGIFDYYKKIESKDHNFNVFVVSRLHKHKKKQIEYENGEILIFQLGKNNPSPVFYIRIDPELNWIRELILLKNNDSMWRHELELERSVISQYETIKRLSHWKHEDSLEILHATLLDIRYFCPIRVEAAKAIAKQNCEESGWKAGEVLIEIFKKYYFDIETGIIKPNDFSDLDNYYLQKGIIIAISRVKDKNSNTPKMVVDFLLNLSKYNDNSENEYNDEHYCCLIIQAFGYLFPEDEDDYNKLFEEIERYLERDKLFPSEDNILTRTSLQTIAKFQNRVELDFELFKGYMTDVNYSDGIRIEAIYHGLFIATKEEFPNRFLLILEYITSNEFIEEFSPFYYVLLIKKIAKKLRLNKKTKTKTILYFNYVNLLKTSTITNEQIMKIIWNLMNRGSINIDLRNILFKLYDIIFGIHIPNPFKLGKSKREFKTLESYHKNKYDSFQQQKSFFHLEILASKKLKKKYLKKSDSIDFEKNNINNDLLISNPIKVEKPESVNNHLSVGSTIYDDEDEDEFHGNISPLPITQNIEQENKIAINNNNSLFPSIVEERKEINYTEKLKQNPFQFIPPIHPLSFDLQVMNELQEKDDNKNIQNGFFIRKIRNKTYKFIQPSKKELKFFQGTDEFKFILKRI</sequence>
<evidence type="ECO:0000256" key="4">
    <source>
        <dbReference type="ARBA" id="ARBA00023015"/>
    </source>
</evidence>
<comment type="caution">
    <text evidence="10">The sequence shown here is derived from an EMBL/GenBank/DDBJ whole genome shotgun (WGS) entry which is preliminary data.</text>
</comment>
<keyword evidence="6" id="KW-0539">Nucleus</keyword>
<proteinExistence type="inferred from homology"/>
<feature type="region of interest" description="Disordered" evidence="7">
    <location>
        <begin position="232"/>
        <end position="314"/>
    </location>
</feature>
<keyword evidence="11" id="KW-1185">Reference proteome</keyword>
<dbReference type="Gene3D" id="2.60.40.1730">
    <property type="entry name" value="tricorn interacting facor f3 domain"/>
    <property type="match status" value="1"/>
</dbReference>
<evidence type="ECO:0000256" key="1">
    <source>
        <dbReference type="ARBA" id="ARBA00004123"/>
    </source>
</evidence>
<protein>
    <recommendedName>
        <fullName evidence="3">Transcription initiation factor TFIID subunit 2</fullName>
    </recommendedName>
</protein>
<dbReference type="InterPro" id="IPR027268">
    <property type="entry name" value="Peptidase_M4/M1_CTD_sf"/>
</dbReference>
<comment type="similarity">
    <text evidence="2">Belongs to the TAF2 family.</text>
</comment>
<evidence type="ECO:0000313" key="11">
    <source>
        <dbReference type="Proteomes" id="UP001150062"/>
    </source>
</evidence>
<dbReference type="InterPro" id="IPR057345">
    <property type="entry name" value="Ig-like_TAF2"/>
</dbReference>
<evidence type="ECO:0000256" key="3">
    <source>
        <dbReference type="ARBA" id="ARBA00017363"/>
    </source>
</evidence>
<evidence type="ECO:0000313" key="10">
    <source>
        <dbReference type="EMBL" id="KAJ6236660.1"/>
    </source>
</evidence>
<feature type="compositionally biased region" description="Acidic residues" evidence="7">
    <location>
        <begin position="232"/>
        <end position="307"/>
    </location>
</feature>
<dbReference type="PANTHER" id="PTHR15137">
    <property type="entry name" value="TRANSCRIPTION INITIATION FACTOR TFIID"/>
    <property type="match status" value="1"/>
</dbReference>
<dbReference type="SUPFAM" id="SSF55486">
    <property type="entry name" value="Metalloproteases ('zincins'), catalytic domain"/>
    <property type="match status" value="1"/>
</dbReference>
<keyword evidence="5" id="KW-0804">Transcription</keyword>
<dbReference type="Gene3D" id="1.10.390.10">
    <property type="entry name" value="Neutral Protease Domain 2"/>
    <property type="match status" value="1"/>
</dbReference>
<evidence type="ECO:0000256" key="5">
    <source>
        <dbReference type="ARBA" id="ARBA00023163"/>
    </source>
</evidence>
<dbReference type="Pfam" id="PF25577">
    <property type="entry name" value="TPR_TAF2_C"/>
    <property type="match status" value="1"/>
</dbReference>